<dbReference type="PROSITE" id="PS50404">
    <property type="entry name" value="GST_NTER"/>
    <property type="match status" value="1"/>
</dbReference>
<comment type="similarity">
    <text evidence="1">Belongs to the GST superfamily.</text>
</comment>
<dbReference type="InterPro" id="IPR004046">
    <property type="entry name" value="GST_C"/>
</dbReference>
<dbReference type="Gene3D" id="3.40.30.10">
    <property type="entry name" value="Glutaredoxin"/>
    <property type="match status" value="1"/>
</dbReference>
<dbReference type="Gene3D" id="1.20.1050.10">
    <property type="match status" value="1"/>
</dbReference>
<feature type="domain" description="GST C-terminal" evidence="3">
    <location>
        <begin position="93"/>
        <end position="211"/>
    </location>
</feature>
<dbReference type="SUPFAM" id="SSF52833">
    <property type="entry name" value="Thioredoxin-like"/>
    <property type="match status" value="1"/>
</dbReference>
<dbReference type="RefSeq" id="WP_272778607.1">
    <property type="nucleotide sequence ID" value="NZ_JAQQLI010000032.1"/>
</dbReference>
<dbReference type="SUPFAM" id="SSF47616">
    <property type="entry name" value="GST C-terminal domain-like"/>
    <property type="match status" value="1"/>
</dbReference>
<evidence type="ECO:0000259" key="3">
    <source>
        <dbReference type="PROSITE" id="PS50405"/>
    </source>
</evidence>
<dbReference type="CDD" id="cd03206">
    <property type="entry name" value="GST_C_7"/>
    <property type="match status" value="1"/>
</dbReference>
<dbReference type="InterPro" id="IPR004045">
    <property type="entry name" value="Glutathione_S-Trfase_N"/>
</dbReference>
<dbReference type="InterPro" id="IPR036249">
    <property type="entry name" value="Thioredoxin-like_sf"/>
</dbReference>
<proteinExistence type="inferred from homology"/>
<evidence type="ECO:0000259" key="2">
    <source>
        <dbReference type="PROSITE" id="PS50404"/>
    </source>
</evidence>
<evidence type="ECO:0000313" key="4">
    <source>
        <dbReference type="EMBL" id="MDC7787768.1"/>
    </source>
</evidence>
<evidence type="ECO:0000256" key="1">
    <source>
        <dbReference type="RuleBase" id="RU003494"/>
    </source>
</evidence>
<dbReference type="Pfam" id="PF02798">
    <property type="entry name" value="GST_N"/>
    <property type="match status" value="1"/>
</dbReference>
<dbReference type="InterPro" id="IPR040079">
    <property type="entry name" value="Glutathione_S-Trfase"/>
</dbReference>
<dbReference type="PANTHER" id="PTHR44051">
    <property type="entry name" value="GLUTATHIONE S-TRANSFERASE-RELATED"/>
    <property type="match status" value="1"/>
</dbReference>
<dbReference type="SFLD" id="SFLDS00019">
    <property type="entry name" value="Glutathione_Transferase_(cytos"/>
    <property type="match status" value="1"/>
</dbReference>
<dbReference type="SFLD" id="SFLDG01151">
    <property type="entry name" value="Main.2:_Nu-like"/>
    <property type="match status" value="1"/>
</dbReference>
<dbReference type="PROSITE" id="PS50405">
    <property type="entry name" value="GST_CTER"/>
    <property type="match status" value="1"/>
</dbReference>
<dbReference type="InterPro" id="IPR036282">
    <property type="entry name" value="Glutathione-S-Trfase_C_sf"/>
</dbReference>
<reference evidence="4" key="2">
    <citation type="submission" date="2023-02" db="EMBL/GenBank/DDBJ databases">
        <authorList>
            <person name="Rayyan A."/>
            <person name="Meyer T."/>
            <person name="Kyndt J.A."/>
        </authorList>
    </citation>
    <scope>NUCLEOTIDE SEQUENCE</scope>
    <source>
        <strain evidence="4">DSM 9987</strain>
    </source>
</reference>
<keyword evidence="5" id="KW-1185">Reference proteome</keyword>
<dbReference type="PANTHER" id="PTHR44051:SF2">
    <property type="entry name" value="HYPOTHETICAL GLUTATHIONE S-TRANSFERASE LIKE PROTEIN"/>
    <property type="match status" value="1"/>
</dbReference>
<reference evidence="4" key="1">
    <citation type="journal article" date="2023" name="Microbiol Resour">
        <title>Genome Sequences of Rhodoplanes serenus and Two Thermotolerant Strains, Rhodoplanes tepidamans and 'Rhodoplanes cryptolactis,' Further Refine the Genus.</title>
        <authorList>
            <person name="Rayyan A.A."/>
            <person name="Kyndt J.A."/>
        </authorList>
    </citation>
    <scope>NUCLEOTIDE SEQUENCE</scope>
    <source>
        <strain evidence="4">DSM 9987</strain>
    </source>
</reference>
<organism evidence="4 5">
    <name type="scientific">Rhodoplanes tepidamans</name>
    <name type="common">Rhodoplanes cryptolactis</name>
    <dbReference type="NCBI Taxonomy" id="200616"/>
    <lineage>
        <taxon>Bacteria</taxon>
        <taxon>Pseudomonadati</taxon>
        <taxon>Pseudomonadota</taxon>
        <taxon>Alphaproteobacteria</taxon>
        <taxon>Hyphomicrobiales</taxon>
        <taxon>Nitrobacteraceae</taxon>
        <taxon>Rhodoplanes</taxon>
    </lineage>
</organism>
<gene>
    <name evidence="4" type="ORF">PQJ73_18920</name>
</gene>
<dbReference type="Proteomes" id="UP001165652">
    <property type="component" value="Unassembled WGS sequence"/>
</dbReference>
<protein>
    <submittedName>
        <fullName evidence="4">Glutathione S-transferase</fullName>
    </submittedName>
</protein>
<name>A0ABT5JDL6_RHOTP</name>
<dbReference type="SFLD" id="SFLDG00358">
    <property type="entry name" value="Main_(cytGST)"/>
    <property type="match status" value="1"/>
</dbReference>
<evidence type="ECO:0000313" key="5">
    <source>
        <dbReference type="Proteomes" id="UP001165652"/>
    </source>
</evidence>
<dbReference type="Pfam" id="PF00043">
    <property type="entry name" value="GST_C"/>
    <property type="match status" value="1"/>
</dbReference>
<feature type="domain" description="GST N-terminal" evidence="2">
    <location>
        <begin position="6"/>
        <end position="87"/>
    </location>
</feature>
<accession>A0ABT5JDL6</accession>
<dbReference type="InterPro" id="IPR010987">
    <property type="entry name" value="Glutathione-S-Trfase_C-like"/>
</dbReference>
<comment type="caution">
    <text evidence="4">The sequence shown here is derived from an EMBL/GenBank/DDBJ whole genome shotgun (WGS) entry which is preliminary data.</text>
</comment>
<dbReference type="EMBL" id="JAQQLI010000032">
    <property type="protein sequence ID" value="MDC7787768.1"/>
    <property type="molecule type" value="Genomic_DNA"/>
</dbReference>
<sequence length="211" mass="22424">MTAPAPRLVLHRHPLSGHAHRVELLLSLLGLAAERIDVDLAAGAHRRPEFVAKNPFGQIPVLQDGDIVIADSNAILVYLARRYDAAGTWYPADAETAAEIQRWLSVAAGPLAAGPNRARLIVRFGAEGDLDAARATAHGLFGVLDRHLATRRFLVGRAATIADLALYSYTAHAPEGGVALAPYPGIEAWLSRVEALPGFVPMPASPAERAA</sequence>